<dbReference type="Proteomes" id="UP000642748">
    <property type="component" value="Unassembled WGS sequence"/>
</dbReference>
<evidence type="ECO:0000256" key="3">
    <source>
        <dbReference type="ARBA" id="ARBA00022448"/>
    </source>
</evidence>
<evidence type="ECO:0000313" key="11">
    <source>
        <dbReference type="EMBL" id="GIH21048.1"/>
    </source>
</evidence>
<feature type="transmembrane region" description="Helical" evidence="8">
    <location>
        <begin position="229"/>
        <end position="253"/>
    </location>
</feature>
<evidence type="ECO:0000256" key="7">
    <source>
        <dbReference type="ARBA" id="ARBA00023136"/>
    </source>
</evidence>
<protein>
    <submittedName>
        <fullName evidence="11">ABC transporter permease</fullName>
    </submittedName>
</protein>
<comment type="similarity">
    <text evidence="2">Belongs to the binding-protein-dependent transport system permease family. CysTW subfamily.</text>
</comment>
<accession>A0A8J3R226</accession>
<gene>
    <name evidence="11" type="ORF">Raf01_92200</name>
</gene>
<dbReference type="PANTHER" id="PTHR42929">
    <property type="entry name" value="INNER MEMBRANE ABC TRANSPORTER PERMEASE PROTEIN YDCU-RELATED-RELATED"/>
    <property type="match status" value="1"/>
</dbReference>
<comment type="subcellular location">
    <subcellularLocation>
        <location evidence="1 8">Cell membrane</location>
        <topology evidence="1 8">Multi-pass membrane protein</topology>
    </subcellularLocation>
</comment>
<dbReference type="PROSITE" id="PS50928">
    <property type="entry name" value="ABC_TM1"/>
    <property type="match status" value="1"/>
</dbReference>
<feature type="transmembrane region" description="Helical" evidence="8">
    <location>
        <begin position="181"/>
        <end position="204"/>
    </location>
</feature>
<dbReference type="InterPro" id="IPR035906">
    <property type="entry name" value="MetI-like_sf"/>
</dbReference>
<dbReference type="GO" id="GO:0005886">
    <property type="term" value="C:plasma membrane"/>
    <property type="evidence" value="ECO:0007669"/>
    <property type="project" value="UniProtKB-SubCell"/>
</dbReference>
<keyword evidence="3 8" id="KW-0813">Transport</keyword>
<dbReference type="AlphaFoldDB" id="A0A8J3R226"/>
<dbReference type="SUPFAM" id="SSF161098">
    <property type="entry name" value="MetI-like"/>
    <property type="match status" value="1"/>
</dbReference>
<evidence type="ECO:0000256" key="2">
    <source>
        <dbReference type="ARBA" id="ARBA00007069"/>
    </source>
</evidence>
<evidence type="ECO:0000256" key="6">
    <source>
        <dbReference type="ARBA" id="ARBA00022989"/>
    </source>
</evidence>
<keyword evidence="6 8" id="KW-1133">Transmembrane helix</keyword>
<dbReference type="InterPro" id="IPR000515">
    <property type="entry name" value="MetI-like"/>
</dbReference>
<feature type="transmembrane region" description="Helical" evidence="8">
    <location>
        <begin position="44"/>
        <end position="63"/>
    </location>
</feature>
<evidence type="ECO:0000259" key="10">
    <source>
        <dbReference type="PROSITE" id="PS50928"/>
    </source>
</evidence>
<feature type="transmembrane region" description="Helical" evidence="8">
    <location>
        <begin position="288"/>
        <end position="307"/>
    </location>
</feature>
<evidence type="ECO:0000313" key="12">
    <source>
        <dbReference type="Proteomes" id="UP000642748"/>
    </source>
</evidence>
<evidence type="ECO:0000256" key="8">
    <source>
        <dbReference type="RuleBase" id="RU363032"/>
    </source>
</evidence>
<feature type="transmembrane region" description="Helical" evidence="8">
    <location>
        <begin position="130"/>
        <end position="150"/>
    </location>
</feature>
<keyword evidence="4" id="KW-1003">Cell membrane</keyword>
<evidence type="ECO:0000256" key="1">
    <source>
        <dbReference type="ARBA" id="ARBA00004651"/>
    </source>
</evidence>
<dbReference type="GO" id="GO:0055085">
    <property type="term" value="P:transmembrane transport"/>
    <property type="evidence" value="ECO:0007669"/>
    <property type="project" value="InterPro"/>
</dbReference>
<dbReference type="Pfam" id="PF00528">
    <property type="entry name" value="BPD_transp_1"/>
    <property type="match status" value="1"/>
</dbReference>
<feature type="region of interest" description="Disordered" evidence="9">
    <location>
        <begin position="1"/>
        <end position="29"/>
    </location>
</feature>
<feature type="compositionally biased region" description="Low complexity" evidence="9">
    <location>
        <begin position="1"/>
        <end position="11"/>
    </location>
</feature>
<dbReference type="Gene3D" id="1.10.3720.10">
    <property type="entry name" value="MetI-like"/>
    <property type="match status" value="1"/>
</dbReference>
<evidence type="ECO:0000256" key="9">
    <source>
        <dbReference type="SAM" id="MobiDB-lite"/>
    </source>
</evidence>
<evidence type="ECO:0000256" key="5">
    <source>
        <dbReference type="ARBA" id="ARBA00022692"/>
    </source>
</evidence>
<evidence type="ECO:0000256" key="4">
    <source>
        <dbReference type="ARBA" id="ARBA00022475"/>
    </source>
</evidence>
<dbReference type="PANTHER" id="PTHR42929:SF1">
    <property type="entry name" value="INNER MEMBRANE ABC TRANSPORTER PERMEASE PROTEIN YDCU-RELATED"/>
    <property type="match status" value="1"/>
</dbReference>
<keyword evidence="12" id="KW-1185">Reference proteome</keyword>
<dbReference type="RefSeq" id="WP_203924455.1">
    <property type="nucleotide sequence ID" value="NZ_BONZ01000115.1"/>
</dbReference>
<name>A0A8J3R226_9ACTN</name>
<sequence length="320" mass="34653">MTPVTSASTSPAPNPPAPTAERSGGTGRPALSHRLAERGIDRTLLLLLPGLVFLILLFIYPFVYGLGLSFQPMHGSGALYNYQKFFSDPYERDTIWITLKIGLPAALINVLASVPIAYRLRGRVRGKRALTTALVIPITLGTVLTAIGMIEYFSGTGWLNKILIALHITDIDHPVPLLHNYWGVMLSLLVSGFPFAFLLTLSYLSGIDPSLESAAATLGAGWWQRFRDIVFPLLAPGLAMTFCLNFVLAFSVFPSAVLLGDPERSTHVISIAAYDAAYQEYDYSKASAIAMVMAAVMLIVISIVLFARGRLYRGSSGGKG</sequence>
<proteinExistence type="inferred from homology"/>
<feature type="domain" description="ABC transmembrane type-1" evidence="10">
    <location>
        <begin position="95"/>
        <end position="304"/>
    </location>
</feature>
<dbReference type="EMBL" id="BONZ01000115">
    <property type="protein sequence ID" value="GIH21048.1"/>
    <property type="molecule type" value="Genomic_DNA"/>
</dbReference>
<comment type="caution">
    <text evidence="11">The sequence shown here is derived from an EMBL/GenBank/DDBJ whole genome shotgun (WGS) entry which is preliminary data.</text>
</comment>
<keyword evidence="5 8" id="KW-0812">Transmembrane</keyword>
<keyword evidence="7 8" id="KW-0472">Membrane</keyword>
<organism evidence="11 12">
    <name type="scientific">Rugosimonospora africana</name>
    <dbReference type="NCBI Taxonomy" id="556532"/>
    <lineage>
        <taxon>Bacteria</taxon>
        <taxon>Bacillati</taxon>
        <taxon>Actinomycetota</taxon>
        <taxon>Actinomycetes</taxon>
        <taxon>Micromonosporales</taxon>
        <taxon>Micromonosporaceae</taxon>
        <taxon>Rugosimonospora</taxon>
    </lineage>
</organism>
<reference evidence="11" key="1">
    <citation type="submission" date="2021-01" db="EMBL/GenBank/DDBJ databases">
        <title>Whole genome shotgun sequence of Rugosimonospora africana NBRC 104875.</title>
        <authorList>
            <person name="Komaki H."/>
            <person name="Tamura T."/>
        </authorList>
    </citation>
    <scope>NUCLEOTIDE SEQUENCE</scope>
    <source>
        <strain evidence="11">NBRC 104875</strain>
    </source>
</reference>
<feature type="transmembrane region" description="Helical" evidence="8">
    <location>
        <begin position="95"/>
        <end position="118"/>
    </location>
</feature>
<dbReference type="CDD" id="cd06261">
    <property type="entry name" value="TM_PBP2"/>
    <property type="match status" value="1"/>
</dbReference>